<feature type="region of interest" description="Disordered" evidence="1">
    <location>
        <begin position="135"/>
        <end position="156"/>
    </location>
</feature>
<sequence>MSNHEDIKAVTNLKALILDQVLAIYGPQHPARSKSAIISSVDYPENGKKVVGTAQAIVYTNPRVFDKWKLLEEGPPERSTVKSFEVLYRKLQKKALDITAEMSEKQFWDDRKAENSPTAYLVWKLPFERKWKDRRTEGLSQNSQPPHPNKSPTLCPTPRIFPLPRQQVLIVSPGEPPLSRLDELLLQRELVETILGNVYAIYSPRKPVNFGFDIVTHRIRSRRSPRELIIARAIVHTKPDYAEWNS</sequence>
<accession>A0A6G1IPB5</accession>
<evidence type="ECO:0000313" key="2">
    <source>
        <dbReference type="EMBL" id="KAF2680062.1"/>
    </source>
</evidence>
<gene>
    <name evidence="2" type="ORF">K458DRAFT_393335</name>
</gene>
<evidence type="ECO:0000313" key="3">
    <source>
        <dbReference type="Proteomes" id="UP000799291"/>
    </source>
</evidence>
<evidence type="ECO:0000256" key="1">
    <source>
        <dbReference type="SAM" id="MobiDB-lite"/>
    </source>
</evidence>
<dbReference type="Proteomes" id="UP000799291">
    <property type="component" value="Unassembled WGS sequence"/>
</dbReference>
<name>A0A6G1IPB5_9PLEO</name>
<keyword evidence="3" id="KW-1185">Reference proteome</keyword>
<reference evidence="2" key="1">
    <citation type="journal article" date="2020" name="Stud. Mycol.">
        <title>101 Dothideomycetes genomes: a test case for predicting lifestyles and emergence of pathogens.</title>
        <authorList>
            <person name="Haridas S."/>
            <person name="Albert R."/>
            <person name="Binder M."/>
            <person name="Bloem J."/>
            <person name="Labutti K."/>
            <person name="Salamov A."/>
            <person name="Andreopoulos B."/>
            <person name="Baker S."/>
            <person name="Barry K."/>
            <person name="Bills G."/>
            <person name="Bluhm B."/>
            <person name="Cannon C."/>
            <person name="Castanera R."/>
            <person name="Culley D."/>
            <person name="Daum C."/>
            <person name="Ezra D."/>
            <person name="Gonzalez J."/>
            <person name="Henrissat B."/>
            <person name="Kuo A."/>
            <person name="Liang C."/>
            <person name="Lipzen A."/>
            <person name="Lutzoni F."/>
            <person name="Magnuson J."/>
            <person name="Mondo S."/>
            <person name="Nolan M."/>
            <person name="Ohm R."/>
            <person name="Pangilinan J."/>
            <person name="Park H.-J."/>
            <person name="Ramirez L."/>
            <person name="Alfaro M."/>
            <person name="Sun H."/>
            <person name="Tritt A."/>
            <person name="Yoshinaga Y."/>
            <person name="Zwiers L.-H."/>
            <person name="Turgeon B."/>
            <person name="Goodwin S."/>
            <person name="Spatafora J."/>
            <person name="Crous P."/>
            <person name="Grigoriev I."/>
        </authorList>
    </citation>
    <scope>NUCLEOTIDE SEQUENCE</scope>
    <source>
        <strain evidence="2">CBS 122367</strain>
    </source>
</reference>
<dbReference type="EMBL" id="MU005599">
    <property type="protein sequence ID" value="KAF2680062.1"/>
    <property type="molecule type" value="Genomic_DNA"/>
</dbReference>
<dbReference type="OrthoDB" id="3796163at2759"/>
<organism evidence="2 3">
    <name type="scientific">Lentithecium fluviatile CBS 122367</name>
    <dbReference type="NCBI Taxonomy" id="1168545"/>
    <lineage>
        <taxon>Eukaryota</taxon>
        <taxon>Fungi</taxon>
        <taxon>Dikarya</taxon>
        <taxon>Ascomycota</taxon>
        <taxon>Pezizomycotina</taxon>
        <taxon>Dothideomycetes</taxon>
        <taxon>Pleosporomycetidae</taxon>
        <taxon>Pleosporales</taxon>
        <taxon>Massarineae</taxon>
        <taxon>Lentitheciaceae</taxon>
        <taxon>Lentithecium</taxon>
    </lineage>
</organism>
<protein>
    <submittedName>
        <fullName evidence="2">Uncharacterized protein</fullName>
    </submittedName>
</protein>
<dbReference type="AlphaFoldDB" id="A0A6G1IPB5"/>
<feature type="compositionally biased region" description="Polar residues" evidence="1">
    <location>
        <begin position="138"/>
        <end position="154"/>
    </location>
</feature>
<proteinExistence type="predicted"/>